<sequence>MLTDTRYCKAYYDSFLCWGPTPGGHTTFQKCPNVRLSDPTQLAFRTCHMSGQWLGRRLNETSAAGWTNYTPCFPIDVKLLFDKVSEDENSQLKFEIARNTRILEIVGFSISLVALLVSLFLFSHFRLVFTYNLFILKPVALFNSRWCLAKLLW</sequence>
<dbReference type="InterPro" id="IPR017983">
    <property type="entry name" value="GPCR_2_secretin-like_CS"/>
</dbReference>
<dbReference type="InterPro" id="IPR036445">
    <property type="entry name" value="GPCR_2_extracell_dom_sf"/>
</dbReference>
<evidence type="ECO:0000313" key="3">
    <source>
        <dbReference type="EMBL" id="CAH0684828.1"/>
    </source>
</evidence>
<dbReference type="Proteomes" id="UP001153292">
    <property type="component" value="Chromosome 2"/>
</dbReference>
<reference evidence="3" key="1">
    <citation type="submission" date="2021-12" db="EMBL/GenBank/DDBJ databases">
        <authorList>
            <person name="King R."/>
        </authorList>
    </citation>
    <scope>NUCLEOTIDE SEQUENCE</scope>
</reference>
<proteinExistence type="predicted"/>
<dbReference type="InterPro" id="IPR001879">
    <property type="entry name" value="GPCR_2_extracellular_dom"/>
</dbReference>
<feature type="domain" description="G-protein coupled receptors family 2 profile 1" evidence="2">
    <location>
        <begin position="1"/>
        <end position="76"/>
    </location>
</feature>
<evidence type="ECO:0000256" key="1">
    <source>
        <dbReference type="SAM" id="Phobius"/>
    </source>
</evidence>
<dbReference type="PANTHER" id="PTHR45620">
    <property type="entry name" value="PDF RECEPTOR-LIKE PROTEIN-RELATED"/>
    <property type="match status" value="1"/>
</dbReference>
<dbReference type="PROSITE" id="PS00649">
    <property type="entry name" value="G_PROTEIN_RECEP_F2_1"/>
    <property type="match status" value="1"/>
</dbReference>
<feature type="transmembrane region" description="Helical" evidence="1">
    <location>
        <begin position="102"/>
        <end position="122"/>
    </location>
</feature>
<keyword evidence="4" id="KW-1185">Reference proteome</keyword>
<evidence type="ECO:0000313" key="4">
    <source>
        <dbReference type="Proteomes" id="UP001153292"/>
    </source>
</evidence>
<dbReference type="InterPro" id="IPR050332">
    <property type="entry name" value="GPCR_2"/>
</dbReference>
<dbReference type="Gene3D" id="4.10.1240.10">
    <property type="entry name" value="GPCR, family 2, extracellular hormone receptor domain"/>
    <property type="match status" value="1"/>
</dbReference>
<dbReference type="SUPFAM" id="SSF111418">
    <property type="entry name" value="Hormone receptor domain"/>
    <property type="match status" value="1"/>
</dbReference>
<protein>
    <recommendedName>
        <fullName evidence="2">G-protein coupled receptors family 2 profile 1 domain-containing protein</fullName>
    </recommendedName>
</protein>
<dbReference type="EMBL" id="OU963895">
    <property type="protein sequence ID" value="CAH0684828.1"/>
    <property type="molecule type" value="Genomic_DNA"/>
</dbReference>
<dbReference type="PANTHER" id="PTHR45620:SF17">
    <property type="entry name" value="PDF RECEPTOR"/>
    <property type="match status" value="1"/>
</dbReference>
<dbReference type="Pfam" id="PF02793">
    <property type="entry name" value="HRM"/>
    <property type="match status" value="1"/>
</dbReference>
<keyword evidence="1" id="KW-0472">Membrane</keyword>
<dbReference type="SMART" id="SM00008">
    <property type="entry name" value="HormR"/>
    <property type="match status" value="1"/>
</dbReference>
<gene>
    <name evidence="3" type="ORF">CHILSU_LOCUS5485</name>
</gene>
<organism evidence="3 4">
    <name type="scientific">Chilo suppressalis</name>
    <name type="common">Asiatic rice borer moth</name>
    <dbReference type="NCBI Taxonomy" id="168631"/>
    <lineage>
        <taxon>Eukaryota</taxon>
        <taxon>Metazoa</taxon>
        <taxon>Ecdysozoa</taxon>
        <taxon>Arthropoda</taxon>
        <taxon>Hexapoda</taxon>
        <taxon>Insecta</taxon>
        <taxon>Pterygota</taxon>
        <taxon>Neoptera</taxon>
        <taxon>Endopterygota</taxon>
        <taxon>Lepidoptera</taxon>
        <taxon>Glossata</taxon>
        <taxon>Ditrysia</taxon>
        <taxon>Pyraloidea</taxon>
        <taxon>Crambidae</taxon>
        <taxon>Crambinae</taxon>
        <taxon>Chilo</taxon>
    </lineage>
</organism>
<name>A0ABN8ECX1_CHISP</name>
<keyword evidence="1" id="KW-1133">Transmembrane helix</keyword>
<evidence type="ECO:0000259" key="2">
    <source>
        <dbReference type="PROSITE" id="PS50227"/>
    </source>
</evidence>
<keyword evidence="1" id="KW-0812">Transmembrane</keyword>
<accession>A0ABN8ECX1</accession>
<dbReference type="PROSITE" id="PS50227">
    <property type="entry name" value="G_PROTEIN_RECEP_F2_3"/>
    <property type="match status" value="1"/>
</dbReference>